<dbReference type="PROSITE" id="PS00061">
    <property type="entry name" value="ADH_SHORT"/>
    <property type="match status" value="1"/>
</dbReference>
<dbReference type="Pfam" id="PF00106">
    <property type="entry name" value="adh_short"/>
    <property type="match status" value="1"/>
</dbReference>
<proteinExistence type="inferred from homology"/>
<evidence type="ECO:0000256" key="2">
    <source>
        <dbReference type="ARBA" id="ARBA00023002"/>
    </source>
</evidence>
<evidence type="ECO:0000256" key="1">
    <source>
        <dbReference type="ARBA" id="ARBA00006484"/>
    </source>
</evidence>
<dbReference type="InterPro" id="IPR057326">
    <property type="entry name" value="KR_dom"/>
</dbReference>
<evidence type="ECO:0000313" key="7">
    <source>
        <dbReference type="Proteomes" id="UP000199360"/>
    </source>
</evidence>
<dbReference type="PANTHER" id="PTHR44196">
    <property type="entry name" value="DEHYDROGENASE/REDUCTASE SDR FAMILY MEMBER 7B"/>
    <property type="match status" value="1"/>
</dbReference>
<reference evidence="7" key="1">
    <citation type="submission" date="2016-06" db="EMBL/GenBank/DDBJ databases">
        <authorList>
            <person name="Varghese N."/>
            <person name="Submissions Spin"/>
        </authorList>
    </citation>
    <scope>NUCLEOTIDE SEQUENCE [LARGE SCALE GENOMIC DNA]</scope>
    <source>
        <strain evidence="7">DSM 45647</strain>
    </source>
</reference>
<dbReference type="InterPro" id="IPR002347">
    <property type="entry name" value="SDR_fam"/>
</dbReference>
<accession>A0A1C5K9U5</accession>
<dbReference type="GO" id="GO:0016491">
    <property type="term" value="F:oxidoreductase activity"/>
    <property type="evidence" value="ECO:0007669"/>
    <property type="project" value="UniProtKB-KW"/>
</dbReference>
<dbReference type="GO" id="GO:0016020">
    <property type="term" value="C:membrane"/>
    <property type="evidence" value="ECO:0007669"/>
    <property type="project" value="TreeGrafter"/>
</dbReference>
<dbReference type="RefSeq" id="WP_091072627.1">
    <property type="nucleotide sequence ID" value="NZ_FMDM01000029.1"/>
</dbReference>
<dbReference type="PRINTS" id="PR00081">
    <property type="entry name" value="GDHRDH"/>
</dbReference>
<dbReference type="EMBL" id="FMDM01000029">
    <property type="protein sequence ID" value="SCG79498.1"/>
    <property type="molecule type" value="Genomic_DNA"/>
</dbReference>
<dbReference type="STRING" id="745366.GA0070213_12910"/>
<dbReference type="Gene3D" id="3.40.50.720">
    <property type="entry name" value="NAD(P)-binding Rossmann-like Domain"/>
    <property type="match status" value="1"/>
</dbReference>
<dbReference type="SMART" id="SM00822">
    <property type="entry name" value="PKS_KR"/>
    <property type="match status" value="1"/>
</dbReference>
<dbReference type="InterPro" id="IPR020904">
    <property type="entry name" value="Sc_DH/Rdtase_CS"/>
</dbReference>
<organism evidence="6 7">
    <name type="scientific">Micromonospora humi</name>
    <dbReference type="NCBI Taxonomy" id="745366"/>
    <lineage>
        <taxon>Bacteria</taxon>
        <taxon>Bacillati</taxon>
        <taxon>Actinomycetota</taxon>
        <taxon>Actinomycetes</taxon>
        <taxon>Micromonosporales</taxon>
        <taxon>Micromonosporaceae</taxon>
        <taxon>Micromonospora</taxon>
    </lineage>
</organism>
<keyword evidence="7" id="KW-1185">Reference proteome</keyword>
<evidence type="ECO:0000259" key="5">
    <source>
        <dbReference type="SMART" id="SM00822"/>
    </source>
</evidence>
<feature type="domain" description="Ketoreductase" evidence="5">
    <location>
        <begin position="9"/>
        <end position="195"/>
    </location>
</feature>
<dbReference type="Proteomes" id="UP000199360">
    <property type="component" value="Unassembled WGS sequence"/>
</dbReference>
<dbReference type="AlphaFoldDB" id="A0A1C5K9U5"/>
<gene>
    <name evidence="6" type="ORF">GA0070213_12910</name>
</gene>
<dbReference type="PANTHER" id="PTHR44196:SF1">
    <property type="entry name" value="DEHYDROGENASE_REDUCTASE SDR FAMILY MEMBER 7B"/>
    <property type="match status" value="1"/>
</dbReference>
<dbReference type="PRINTS" id="PR00080">
    <property type="entry name" value="SDRFAMILY"/>
</dbReference>
<dbReference type="CDD" id="cd05233">
    <property type="entry name" value="SDR_c"/>
    <property type="match status" value="1"/>
</dbReference>
<evidence type="ECO:0000256" key="3">
    <source>
        <dbReference type="RuleBase" id="RU000363"/>
    </source>
</evidence>
<name>A0A1C5K9U5_9ACTN</name>
<dbReference type="SUPFAM" id="SSF51735">
    <property type="entry name" value="NAD(P)-binding Rossmann-fold domains"/>
    <property type="match status" value="1"/>
</dbReference>
<evidence type="ECO:0000313" key="6">
    <source>
        <dbReference type="EMBL" id="SCG79498.1"/>
    </source>
</evidence>
<evidence type="ECO:0000256" key="4">
    <source>
        <dbReference type="SAM" id="MobiDB-lite"/>
    </source>
</evidence>
<feature type="region of interest" description="Disordered" evidence="4">
    <location>
        <begin position="277"/>
        <end position="350"/>
    </location>
</feature>
<dbReference type="OrthoDB" id="4690547at2"/>
<protein>
    <submittedName>
        <fullName evidence="6">Short-chain dehydrogenase</fullName>
    </submittedName>
</protein>
<sequence>MRDLDFPGGTAVVTGAASGIGAALADGLARRGCDLVLLDRDADGLAAVVESIRARHLPREIDTYVVDLADADATDRVAAEIHRAHPRIRLLINNAGVALGGRFDQVTLDEFLWVVEINFRAVVRLTHALLPALKAEPGAHLVNVSSLFGLIAPAGQAAYSASKFAVRGFTEALRHELVDDGIGVTSVHPGGIRTRIAASARVGSGVPVAEYEAGRRQFEKLLTIDPATAAEAILNGARRRRGRVLIGWSATLPDLLARIAPAGYGRVLALGMRSRPTRVPAPRAASPEPAPRAPSAEPAPRAPYAEPAPPAEPAGSGGSGPGVSETGEPAPGVGARSGGEAVAPEPGRPA</sequence>
<comment type="similarity">
    <text evidence="1 3">Belongs to the short-chain dehydrogenases/reductases (SDR) family.</text>
</comment>
<keyword evidence="2" id="KW-0560">Oxidoreductase</keyword>
<dbReference type="InterPro" id="IPR036291">
    <property type="entry name" value="NAD(P)-bd_dom_sf"/>
</dbReference>
<feature type="compositionally biased region" description="Low complexity" evidence="4">
    <location>
        <begin position="280"/>
        <end position="305"/>
    </location>
</feature>